<evidence type="ECO:0000256" key="6">
    <source>
        <dbReference type="SAM" id="MobiDB-lite"/>
    </source>
</evidence>
<evidence type="ECO:0000259" key="7">
    <source>
        <dbReference type="PROSITE" id="PS50011"/>
    </source>
</evidence>
<feature type="compositionally biased region" description="Polar residues" evidence="6">
    <location>
        <begin position="1"/>
        <end position="23"/>
    </location>
</feature>
<dbReference type="CDD" id="cd00180">
    <property type="entry name" value="PKc"/>
    <property type="match status" value="1"/>
</dbReference>
<keyword evidence="5" id="KW-0175">Coiled coil</keyword>
<sequence>MRSRETAVQTETPNQSRPLQETASDMKDRFLFLRGGDSEGERHNGGLTGLPVPQWTDLLSVLGSLCSPQQLSLSDVLGQARTSVVSLKEATERANAFRDHQKGLKHKVASASATAAPPPPVSEGESLDRDCQRVDCLRSLESALRGGSRVAEQFQELAGRGEVEDRQNLPRTQILADRLQASLEGIEAAVGEFVVAASSQDTRSLAEIAQSAVTLAEGWQRRRKVELKAKRSATEACIACVRESLDLRMERLPSACGELERVVGEEGRFRDLMERLEDPVSPEGGARGGEGRGKYVVRGVVTAGRAVLGQVRDVPVLEKELRDALQEVEAAAVEFREGVALANPERLQEWRERLSMLLEAQKKEKKQIRRRERDIGNAIDESPSNGQQAKVNGLKTELQQLQEQAATNDYAAAIARERARLLALASLHFPELLWDGGDFFRVARQDVEAVGNQGALLSAGVLLQGRSSERDFRNEEVLSEPSPQTGSLARVSTCEDMQGIKWVLKRFQLGATGEASAAVRHFYRQVSMLHELQHPHLCPVVAVWQEGEYGFVQMPFYPGGDLAGWMRERPAEGGRDAAASLRLAEDLLSALSFLHNKGKVHCDVKPQNLFLTERGRGVLGDFDGIKEASENGQSGATTILHVTAHYLAPEVRAGAPASPKSDVFSAGVTLSELLGGGVLAGQPQRQAALERLLVRMQAENPSDRPTATEVLQDRLFSQTAVDAAQCVTCFEVVLQDRGSLYASHSPDASQQHFMCADCVNRHVQARSSLDPEYSDVRARFKANDCRVSCVAPGCPSNPFAHADLARLLRPEVLQQWEGARLEAAEERVRAEMETEFEERLRRALREDGAQRRVREIAEEILTLKCPRCRAAFLDFNGCAALTCARCNCGFCGYCLRDCGHDAHGHVPGCPLGVGMFVRQEEWERVQRDRKSRQVREVLGRLGQEDRAEVRRLLEPLLRENGIVIP</sequence>
<dbReference type="SMART" id="SM00220">
    <property type="entry name" value="S_TKc"/>
    <property type="match status" value="1"/>
</dbReference>
<dbReference type="VEuPathDB" id="CryptoDB:Cvel_20946"/>
<organism evidence="8">
    <name type="scientific">Chromera velia CCMP2878</name>
    <dbReference type="NCBI Taxonomy" id="1169474"/>
    <lineage>
        <taxon>Eukaryota</taxon>
        <taxon>Sar</taxon>
        <taxon>Alveolata</taxon>
        <taxon>Colpodellida</taxon>
        <taxon>Chromeraceae</taxon>
        <taxon>Chromera</taxon>
    </lineage>
</organism>
<evidence type="ECO:0000256" key="2">
    <source>
        <dbReference type="ARBA" id="ARBA00022741"/>
    </source>
</evidence>
<keyword evidence="1" id="KW-0808">Transferase</keyword>
<feature type="region of interest" description="Disordered" evidence="6">
    <location>
        <begin position="109"/>
        <end position="128"/>
    </location>
</feature>
<dbReference type="AlphaFoldDB" id="A0A0G4GAC5"/>
<reference evidence="8" key="1">
    <citation type="submission" date="2014-11" db="EMBL/GenBank/DDBJ databases">
        <authorList>
            <person name="Otto D Thomas"/>
            <person name="Naeem Raeece"/>
        </authorList>
    </citation>
    <scope>NUCLEOTIDE SEQUENCE</scope>
</reference>
<dbReference type="SUPFAM" id="SSF56112">
    <property type="entry name" value="Protein kinase-like (PK-like)"/>
    <property type="match status" value="1"/>
</dbReference>
<dbReference type="InterPro" id="IPR011009">
    <property type="entry name" value="Kinase-like_dom_sf"/>
</dbReference>
<dbReference type="CDD" id="cd20336">
    <property type="entry name" value="Rcat_RBR"/>
    <property type="match status" value="1"/>
</dbReference>
<keyword evidence="4" id="KW-0067">ATP-binding</keyword>
<dbReference type="PANTHER" id="PTHR43671:SF103">
    <property type="entry name" value="KINASE, PUTATIVE-RELATED"/>
    <property type="match status" value="1"/>
</dbReference>
<dbReference type="GO" id="GO:0005524">
    <property type="term" value="F:ATP binding"/>
    <property type="evidence" value="ECO:0007669"/>
    <property type="project" value="UniProtKB-KW"/>
</dbReference>
<dbReference type="Gene3D" id="1.20.120.1750">
    <property type="match status" value="1"/>
</dbReference>
<accession>A0A0G4GAC5</accession>
<proteinExistence type="predicted"/>
<name>A0A0G4GAC5_9ALVE</name>
<dbReference type="PANTHER" id="PTHR43671">
    <property type="entry name" value="SERINE/THREONINE-PROTEIN KINASE NEK"/>
    <property type="match status" value="1"/>
</dbReference>
<protein>
    <recommendedName>
        <fullName evidence="7">Protein kinase domain-containing protein</fullName>
    </recommendedName>
</protein>
<evidence type="ECO:0000256" key="3">
    <source>
        <dbReference type="ARBA" id="ARBA00022777"/>
    </source>
</evidence>
<dbReference type="GO" id="GO:0004674">
    <property type="term" value="F:protein serine/threonine kinase activity"/>
    <property type="evidence" value="ECO:0007669"/>
    <property type="project" value="TreeGrafter"/>
</dbReference>
<dbReference type="PhylomeDB" id="A0A0G4GAC5"/>
<feature type="coiled-coil region" evidence="5">
    <location>
        <begin position="314"/>
        <end position="404"/>
    </location>
</feature>
<dbReference type="Pfam" id="PF00069">
    <property type="entry name" value="Pkinase"/>
    <property type="match status" value="1"/>
</dbReference>
<dbReference type="InterPro" id="IPR000719">
    <property type="entry name" value="Prot_kinase_dom"/>
</dbReference>
<dbReference type="PROSITE" id="PS50011">
    <property type="entry name" value="PROTEIN_KINASE_DOM"/>
    <property type="match status" value="1"/>
</dbReference>
<dbReference type="InterPro" id="IPR050660">
    <property type="entry name" value="NEK_Ser/Thr_kinase"/>
</dbReference>
<evidence type="ECO:0000313" key="8">
    <source>
        <dbReference type="EMBL" id="CEM25830.1"/>
    </source>
</evidence>
<feature type="domain" description="Protein kinase" evidence="7">
    <location>
        <begin position="477"/>
        <end position="716"/>
    </location>
</feature>
<evidence type="ECO:0000256" key="1">
    <source>
        <dbReference type="ARBA" id="ARBA00022679"/>
    </source>
</evidence>
<dbReference type="EMBL" id="CDMZ01001020">
    <property type="protein sequence ID" value="CEM25830.1"/>
    <property type="molecule type" value="Genomic_DNA"/>
</dbReference>
<keyword evidence="2" id="KW-0547">Nucleotide-binding</keyword>
<dbReference type="Gene3D" id="1.10.510.10">
    <property type="entry name" value="Transferase(Phosphotransferase) domain 1"/>
    <property type="match status" value="1"/>
</dbReference>
<dbReference type="SUPFAM" id="SSF57850">
    <property type="entry name" value="RING/U-box"/>
    <property type="match status" value="1"/>
</dbReference>
<gene>
    <name evidence="8" type="ORF">Cvel_20946</name>
</gene>
<evidence type="ECO:0000256" key="5">
    <source>
        <dbReference type="SAM" id="Coils"/>
    </source>
</evidence>
<keyword evidence="3" id="KW-0418">Kinase</keyword>
<evidence type="ECO:0000256" key="4">
    <source>
        <dbReference type="ARBA" id="ARBA00022840"/>
    </source>
</evidence>
<feature type="region of interest" description="Disordered" evidence="6">
    <location>
        <begin position="1"/>
        <end position="28"/>
    </location>
</feature>